<dbReference type="EMBL" id="CABWLC010000012">
    <property type="protein sequence ID" value="VXA85099.1"/>
    <property type="molecule type" value="Genomic_DNA"/>
</dbReference>
<evidence type="ECO:0000313" key="4">
    <source>
        <dbReference type="Proteomes" id="UP000439123"/>
    </source>
</evidence>
<feature type="region of interest" description="Disordered" evidence="1">
    <location>
        <begin position="121"/>
        <end position="147"/>
    </location>
</feature>
<accession>A0A653L0E2</accession>
<keyword evidence="2" id="KW-1133">Transmembrane helix</keyword>
<protein>
    <submittedName>
        <fullName evidence="3">Phage protein</fullName>
    </submittedName>
</protein>
<evidence type="ECO:0000313" key="3">
    <source>
        <dbReference type="EMBL" id="VXA85099.1"/>
    </source>
</evidence>
<dbReference type="AlphaFoldDB" id="A0A653L0E2"/>
<organism evidence="3 4">
    <name type="scientific">Aeromonas veronii</name>
    <dbReference type="NCBI Taxonomy" id="654"/>
    <lineage>
        <taxon>Bacteria</taxon>
        <taxon>Pseudomonadati</taxon>
        <taxon>Pseudomonadota</taxon>
        <taxon>Gammaproteobacteria</taxon>
        <taxon>Aeromonadales</taxon>
        <taxon>Aeromonadaceae</taxon>
        <taxon>Aeromonas</taxon>
    </lineage>
</organism>
<feature type="compositionally biased region" description="Low complexity" evidence="1">
    <location>
        <begin position="122"/>
        <end position="147"/>
    </location>
</feature>
<sequence length="147" mass="15144">MSTFKALISNVLLVLVLVMGAALFLGSRMLESRGKALATANETINTLQQTNELQASLLATLQRDAAGLRKLLGTQNAALAELDRQQRKTADELQQALATPPAGRPDCAREPLPDAALRLLQPAPNRGANAGGQAATAAGAGAPLPGA</sequence>
<evidence type="ECO:0000256" key="2">
    <source>
        <dbReference type="SAM" id="Phobius"/>
    </source>
</evidence>
<name>A0A653L0E2_AERVE</name>
<keyword evidence="2" id="KW-0472">Membrane</keyword>
<keyword evidence="2" id="KW-0812">Transmembrane</keyword>
<reference evidence="3 4" key="1">
    <citation type="submission" date="2019-10" db="EMBL/GenBank/DDBJ databases">
        <authorList>
            <person name="Karimi E."/>
        </authorList>
    </citation>
    <scope>NUCLEOTIDE SEQUENCE [LARGE SCALE GENOMIC DNA]</scope>
    <source>
        <strain evidence="3">Aeromonas sp. 8C</strain>
    </source>
</reference>
<proteinExistence type="predicted"/>
<dbReference type="Proteomes" id="UP000439123">
    <property type="component" value="Unassembled WGS sequence"/>
</dbReference>
<gene>
    <name evidence="3" type="ORF">AERO8C_20249</name>
</gene>
<dbReference type="RefSeq" id="WP_159157159.1">
    <property type="nucleotide sequence ID" value="NZ_LR732798.1"/>
</dbReference>
<feature type="transmembrane region" description="Helical" evidence="2">
    <location>
        <begin position="6"/>
        <end position="25"/>
    </location>
</feature>
<evidence type="ECO:0000256" key="1">
    <source>
        <dbReference type="SAM" id="MobiDB-lite"/>
    </source>
</evidence>